<dbReference type="InterPro" id="IPR036322">
    <property type="entry name" value="WD40_repeat_dom_sf"/>
</dbReference>
<comment type="caution">
    <text evidence="7">The sequence shown here is derived from an EMBL/GenBank/DDBJ whole genome shotgun (WGS) entry which is preliminary data.</text>
</comment>
<dbReference type="InterPro" id="IPR019775">
    <property type="entry name" value="WD40_repeat_CS"/>
</dbReference>
<organism evidence="7 8">
    <name type="scientific">Strigomonas culicis</name>
    <dbReference type="NCBI Taxonomy" id="28005"/>
    <lineage>
        <taxon>Eukaryota</taxon>
        <taxon>Discoba</taxon>
        <taxon>Euglenozoa</taxon>
        <taxon>Kinetoplastea</taxon>
        <taxon>Metakinetoplastina</taxon>
        <taxon>Trypanosomatida</taxon>
        <taxon>Trypanosomatidae</taxon>
        <taxon>Strigomonadinae</taxon>
        <taxon>Strigomonas</taxon>
    </lineage>
</organism>
<feature type="coiled-coil region" evidence="5">
    <location>
        <begin position="443"/>
        <end position="498"/>
    </location>
</feature>
<feature type="region of interest" description="Disordered" evidence="6">
    <location>
        <begin position="672"/>
        <end position="725"/>
    </location>
</feature>
<feature type="repeat" description="WD" evidence="4">
    <location>
        <begin position="164"/>
        <end position="203"/>
    </location>
</feature>
<accession>S9UY59</accession>
<keyword evidence="1 4" id="KW-0853">WD repeat</keyword>
<keyword evidence="5" id="KW-0175">Coiled coil</keyword>
<dbReference type="GO" id="GO:0005840">
    <property type="term" value="C:ribosome"/>
    <property type="evidence" value="ECO:0007669"/>
    <property type="project" value="UniProtKB-KW"/>
</dbReference>
<keyword evidence="3" id="KW-0689">Ribosomal protein</keyword>
<name>S9UY59_9TRYP</name>
<dbReference type="InterPro" id="IPR001680">
    <property type="entry name" value="WD40_rpt"/>
</dbReference>
<dbReference type="OrthoDB" id="5580488at2759"/>
<keyword evidence="2" id="KW-0677">Repeat</keyword>
<evidence type="ECO:0000256" key="6">
    <source>
        <dbReference type="SAM" id="MobiDB-lite"/>
    </source>
</evidence>
<sequence length="725" mass="77476">MANIAYTTPSIDAGNGKYFANVTPQTTAFEATSEVVAMAVCQNTMWLVLLDGGIEVRDVHAGHIVHHFPPSRAHRVRSILSVTCAATGQLQMWLGLLSGTIDVYEGASRGRKGPARYPLLRQLRKHLSCVYCMAESEGRSVFSGSSDFYIAQWRVRDGQLLRVLSGHTNYVRCLLAERAALISGSDDGTVRVWDVDSGATLHVASFHQRILPADGAAAQTRSPTDGPPSSPRRAVLRDRTNQAPAGGAKSGRPATGALPNGVSALCRVGMTIWSGDDSGGLVVWRLQDGNTLLASRPHVARITAITKVGSRVYTASADGTVGLHNALDGTLVQRLSEHSRTRVQALTCAVEVSRYFVWTGAADNTIRCWHHDEHTPMTREREAFNDMRWYYATKRPFAEANHALLEEQRELSELALLASGSSEVVKAFLQDTDATKQTAAMQYYTLEGRLREAQQEVQRTEEQRRQLEQSLVAKRETLAAARQNLQRAQEQLQAARAQPYQYGALLPTAGASYTSAPAPMSTIQQMLGSYGALPAVPPAPLTEPTTTFTATTVPSMALPSLGVPAPSTALSNPLSLTPAHAAGDAPQWNPLVPPSPAAVPDTPRPPTATIVPFVPMAAADPVHPVHVARSVSFEPALDGLPPPPPPPAVTHEAPVVYGVTQKVPVPTVTTTISSATTTPKAPAPATTTTKISSATTTPKAPAPAPRRGSFTAGTKSSIGKRRSSF</sequence>
<gene>
    <name evidence="7" type="ORF">STCU_01988</name>
</gene>
<dbReference type="PROSITE" id="PS50294">
    <property type="entry name" value="WD_REPEATS_REGION"/>
    <property type="match status" value="1"/>
</dbReference>
<evidence type="ECO:0000256" key="2">
    <source>
        <dbReference type="ARBA" id="ARBA00022737"/>
    </source>
</evidence>
<evidence type="ECO:0000256" key="1">
    <source>
        <dbReference type="ARBA" id="ARBA00022574"/>
    </source>
</evidence>
<feature type="compositionally biased region" description="Low complexity" evidence="6">
    <location>
        <begin position="672"/>
        <end position="699"/>
    </location>
</feature>
<proteinExistence type="predicted"/>
<dbReference type="PROSITE" id="PS50082">
    <property type="entry name" value="WD_REPEATS_2"/>
    <property type="match status" value="1"/>
</dbReference>
<protein>
    <submittedName>
        <fullName evidence="7">Uncharacterized protein</fullName>
    </submittedName>
</protein>
<dbReference type="Gene3D" id="2.130.10.10">
    <property type="entry name" value="YVTN repeat-like/Quinoprotein amine dehydrogenase"/>
    <property type="match status" value="2"/>
</dbReference>
<reference evidence="7 8" key="1">
    <citation type="journal article" date="2013" name="PLoS ONE">
        <title>Predicting the Proteins of Angomonas deanei, Strigomonas culicis and Their Respective Endosymbionts Reveals New Aspects of the Trypanosomatidae Family.</title>
        <authorList>
            <person name="Motta M.C."/>
            <person name="Martins A.C."/>
            <person name="de Souza S.S."/>
            <person name="Catta-Preta C.M."/>
            <person name="Silva R."/>
            <person name="Klein C.C."/>
            <person name="de Almeida L.G."/>
            <person name="de Lima Cunha O."/>
            <person name="Ciapina L.P."/>
            <person name="Brocchi M."/>
            <person name="Colabardini A.C."/>
            <person name="de Araujo Lima B."/>
            <person name="Machado C.R."/>
            <person name="de Almeida Soares C.M."/>
            <person name="Probst C.M."/>
            <person name="de Menezes C.B."/>
            <person name="Thompson C.E."/>
            <person name="Bartholomeu D.C."/>
            <person name="Gradia D.F."/>
            <person name="Pavoni D.P."/>
            <person name="Grisard E.C."/>
            <person name="Fantinatti-Garboggini F."/>
            <person name="Marchini F.K."/>
            <person name="Rodrigues-Luiz G.F."/>
            <person name="Wagner G."/>
            <person name="Goldman G.H."/>
            <person name="Fietto J.L."/>
            <person name="Elias M.C."/>
            <person name="Goldman M.H."/>
            <person name="Sagot M.F."/>
            <person name="Pereira M."/>
            <person name="Stoco P.H."/>
            <person name="de Mendonca-Neto R.P."/>
            <person name="Teixeira S.M."/>
            <person name="Maciel T.E."/>
            <person name="de Oliveira Mendes T.A."/>
            <person name="Urmenyi T.P."/>
            <person name="de Souza W."/>
            <person name="Schenkman S."/>
            <person name="de Vasconcelos A.T."/>
        </authorList>
    </citation>
    <scope>NUCLEOTIDE SEQUENCE [LARGE SCALE GENOMIC DNA]</scope>
</reference>
<evidence type="ECO:0000313" key="8">
    <source>
        <dbReference type="Proteomes" id="UP000015354"/>
    </source>
</evidence>
<dbReference type="PANTHER" id="PTHR44489">
    <property type="match status" value="1"/>
</dbReference>
<keyword evidence="3" id="KW-0687">Ribonucleoprotein</keyword>
<dbReference type="Pfam" id="PF00400">
    <property type="entry name" value="WD40"/>
    <property type="match status" value="1"/>
</dbReference>
<dbReference type="EMBL" id="ATMH01001988">
    <property type="protein sequence ID" value="EPY33778.1"/>
    <property type="molecule type" value="Genomic_DNA"/>
</dbReference>
<evidence type="ECO:0000256" key="5">
    <source>
        <dbReference type="SAM" id="Coils"/>
    </source>
</evidence>
<evidence type="ECO:0000256" key="3">
    <source>
        <dbReference type="ARBA" id="ARBA00022980"/>
    </source>
</evidence>
<dbReference type="InterPro" id="IPR015943">
    <property type="entry name" value="WD40/YVTN_repeat-like_dom_sf"/>
</dbReference>
<evidence type="ECO:0000313" key="7">
    <source>
        <dbReference type="EMBL" id="EPY33778.1"/>
    </source>
</evidence>
<dbReference type="PROSITE" id="PS00678">
    <property type="entry name" value="WD_REPEATS_1"/>
    <property type="match status" value="1"/>
</dbReference>
<keyword evidence="8" id="KW-1185">Reference proteome</keyword>
<dbReference type="InterPro" id="IPR044715">
    <property type="entry name" value="WDR86-like"/>
</dbReference>
<dbReference type="SMART" id="SM00320">
    <property type="entry name" value="WD40"/>
    <property type="match status" value="4"/>
</dbReference>
<dbReference type="AlphaFoldDB" id="S9UY59"/>
<dbReference type="Proteomes" id="UP000015354">
    <property type="component" value="Unassembled WGS sequence"/>
</dbReference>
<dbReference type="SUPFAM" id="SSF50978">
    <property type="entry name" value="WD40 repeat-like"/>
    <property type="match status" value="1"/>
</dbReference>
<evidence type="ECO:0000256" key="4">
    <source>
        <dbReference type="PROSITE-ProRule" id="PRU00221"/>
    </source>
</evidence>
<feature type="region of interest" description="Disordered" evidence="6">
    <location>
        <begin position="214"/>
        <end position="234"/>
    </location>
</feature>
<dbReference type="PANTHER" id="PTHR44489:SF11">
    <property type="entry name" value="WD REPEAT DOMAIN 86"/>
    <property type="match status" value="1"/>
</dbReference>